<protein>
    <submittedName>
        <fullName evidence="2">Cupin domain-containing protein</fullName>
    </submittedName>
</protein>
<accession>A0A7K1Y6R6</accession>
<dbReference type="PANTHER" id="PTHR43698">
    <property type="entry name" value="RIBD C-TERMINAL DOMAIN CONTAINING PROTEIN"/>
    <property type="match status" value="1"/>
</dbReference>
<dbReference type="InterPro" id="IPR011051">
    <property type="entry name" value="RmlC_Cupin_sf"/>
</dbReference>
<dbReference type="InterPro" id="IPR014710">
    <property type="entry name" value="RmlC-like_jellyroll"/>
</dbReference>
<sequence>MKHVAITISLIFLCLIAGALRSIGQTAIFPKGSKAPASNFTGTVWFAPLVSNDSTFNCTIGTVTFEPGSRSNWHRHPSGQILLITDGTGYTQERGRPIRVIRKGDVVKCSPNVEHWHGASKENAMTHIAVNPNTEKGLVEWLQPVTDNEYKAAYNQSKQ</sequence>
<proteinExistence type="predicted"/>
<dbReference type="RefSeq" id="WP_160843313.1">
    <property type="nucleotide sequence ID" value="NZ_WVHT01000002.1"/>
</dbReference>
<name>A0A7K1Y6R6_9SPHI</name>
<feature type="domain" description="Cupin type-2" evidence="1">
    <location>
        <begin position="62"/>
        <end position="125"/>
    </location>
</feature>
<dbReference type="PANTHER" id="PTHR43698:SF1">
    <property type="entry name" value="BLL4564 PROTEIN"/>
    <property type="match status" value="1"/>
</dbReference>
<organism evidence="2 3">
    <name type="scientific">Hufsiella arboris</name>
    <dbReference type="NCBI Taxonomy" id="2695275"/>
    <lineage>
        <taxon>Bacteria</taxon>
        <taxon>Pseudomonadati</taxon>
        <taxon>Bacteroidota</taxon>
        <taxon>Sphingobacteriia</taxon>
        <taxon>Sphingobacteriales</taxon>
        <taxon>Sphingobacteriaceae</taxon>
        <taxon>Hufsiella</taxon>
    </lineage>
</organism>
<dbReference type="EMBL" id="WVHT01000002">
    <property type="protein sequence ID" value="MXV50130.1"/>
    <property type="molecule type" value="Genomic_DNA"/>
</dbReference>
<dbReference type="AlphaFoldDB" id="A0A7K1Y6R6"/>
<evidence type="ECO:0000313" key="2">
    <source>
        <dbReference type="EMBL" id="MXV50130.1"/>
    </source>
</evidence>
<evidence type="ECO:0000313" key="3">
    <source>
        <dbReference type="Proteomes" id="UP000466586"/>
    </source>
</evidence>
<evidence type="ECO:0000259" key="1">
    <source>
        <dbReference type="Pfam" id="PF07883"/>
    </source>
</evidence>
<dbReference type="Pfam" id="PF07883">
    <property type="entry name" value="Cupin_2"/>
    <property type="match status" value="1"/>
</dbReference>
<dbReference type="InterPro" id="IPR013096">
    <property type="entry name" value="Cupin_2"/>
</dbReference>
<dbReference type="Gene3D" id="2.60.120.10">
    <property type="entry name" value="Jelly Rolls"/>
    <property type="match status" value="1"/>
</dbReference>
<keyword evidence="3" id="KW-1185">Reference proteome</keyword>
<gene>
    <name evidence="2" type="ORF">GS399_04045</name>
</gene>
<dbReference type="SUPFAM" id="SSF51182">
    <property type="entry name" value="RmlC-like cupins"/>
    <property type="match status" value="1"/>
</dbReference>
<dbReference type="CDD" id="cd02233">
    <property type="entry name" value="cupin_HNL-like"/>
    <property type="match status" value="1"/>
</dbReference>
<reference evidence="2 3" key="1">
    <citation type="submission" date="2019-11" db="EMBL/GenBank/DDBJ databases">
        <title>Pedobacter sp. HMF7647 Genome sequencing and assembly.</title>
        <authorList>
            <person name="Kang H."/>
            <person name="Kim H."/>
            <person name="Joh K."/>
        </authorList>
    </citation>
    <scope>NUCLEOTIDE SEQUENCE [LARGE SCALE GENOMIC DNA]</scope>
    <source>
        <strain evidence="2 3">HMF7647</strain>
    </source>
</reference>
<dbReference type="Proteomes" id="UP000466586">
    <property type="component" value="Unassembled WGS sequence"/>
</dbReference>
<comment type="caution">
    <text evidence="2">The sequence shown here is derived from an EMBL/GenBank/DDBJ whole genome shotgun (WGS) entry which is preliminary data.</text>
</comment>
<dbReference type="InterPro" id="IPR047263">
    <property type="entry name" value="HNL-like_cupin"/>
</dbReference>